<keyword evidence="1" id="KW-0812">Transmembrane</keyword>
<keyword evidence="1" id="KW-1133">Transmembrane helix</keyword>
<protein>
    <submittedName>
        <fullName evidence="2">Uncharacterized protein</fullName>
    </submittedName>
</protein>
<organism evidence="2 3">
    <name type="scientific">Aurantiacibacter aquimixticola</name>
    <dbReference type="NCBI Taxonomy" id="1958945"/>
    <lineage>
        <taxon>Bacteria</taxon>
        <taxon>Pseudomonadati</taxon>
        <taxon>Pseudomonadota</taxon>
        <taxon>Alphaproteobacteria</taxon>
        <taxon>Sphingomonadales</taxon>
        <taxon>Erythrobacteraceae</taxon>
        <taxon>Aurantiacibacter</taxon>
    </lineage>
</organism>
<sequence>MAVTGLELFAAAANGAPATEFSTSDQSQWWVDVLASALDGLVFVPFALFFVWGMRRLNLHRWPIVTAFLATVFALFASGLTHEFIAPIFIFSEKMLEIIGLRRFVYQLLPGIFVCFASVLAIAWMSRRREPIDPKTFQ</sequence>
<evidence type="ECO:0000313" key="3">
    <source>
        <dbReference type="Proteomes" id="UP000285232"/>
    </source>
</evidence>
<dbReference type="RefSeq" id="WP_120047818.1">
    <property type="nucleotide sequence ID" value="NZ_RAHX01000001.1"/>
</dbReference>
<dbReference type="AlphaFoldDB" id="A0A419RST6"/>
<comment type="caution">
    <text evidence="2">The sequence shown here is derived from an EMBL/GenBank/DDBJ whole genome shotgun (WGS) entry which is preliminary data.</text>
</comment>
<name>A0A419RST6_9SPHN</name>
<feature type="transmembrane region" description="Helical" evidence="1">
    <location>
        <begin position="64"/>
        <end position="92"/>
    </location>
</feature>
<dbReference type="Proteomes" id="UP000285232">
    <property type="component" value="Unassembled WGS sequence"/>
</dbReference>
<feature type="transmembrane region" description="Helical" evidence="1">
    <location>
        <begin position="28"/>
        <end position="52"/>
    </location>
</feature>
<keyword evidence="3" id="KW-1185">Reference proteome</keyword>
<evidence type="ECO:0000313" key="2">
    <source>
        <dbReference type="EMBL" id="RJY08804.1"/>
    </source>
</evidence>
<proteinExistence type="predicted"/>
<feature type="transmembrane region" description="Helical" evidence="1">
    <location>
        <begin position="104"/>
        <end position="125"/>
    </location>
</feature>
<evidence type="ECO:0000256" key="1">
    <source>
        <dbReference type="SAM" id="Phobius"/>
    </source>
</evidence>
<reference evidence="2 3" key="1">
    <citation type="journal article" date="2017" name="Int. J. Syst. Evol. Microbiol.">
        <title>Erythrobacter aquimixticola sp. nov., isolated from the junction between the ocean and a freshwater spring.</title>
        <authorList>
            <person name="Park S."/>
            <person name="Jung Y.T."/>
            <person name="Choi S.J."/>
            <person name="Yoon J.H."/>
        </authorList>
    </citation>
    <scope>NUCLEOTIDE SEQUENCE [LARGE SCALE GENOMIC DNA]</scope>
    <source>
        <strain evidence="2 3">JSSK-14</strain>
    </source>
</reference>
<accession>A0A419RST6</accession>
<dbReference type="EMBL" id="RAHX01000001">
    <property type="protein sequence ID" value="RJY08804.1"/>
    <property type="molecule type" value="Genomic_DNA"/>
</dbReference>
<keyword evidence="1" id="KW-0472">Membrane</keyword>
<gene>
    <name evidence="2" type="ORF">D6201_05005</name>
</gene>